<dbReference type="PANTHER" id="PTHR32465:SF0">
    <property type="entry name" value="BARDET-BIEDL SYNDROME 2 PROTEIN"/>
    <property type="match status" value="1"/>
</dbReference>
<evidence type="ECO:0000259" key="2">
    <source>
        <dbReference type="Pfam" id="PF23353"/>
    </source>
</evidence>
<dbReference type="InterPro" id="IPR055380">
    <property type="entry name" value="BBS2_hp_dom"/>
</dbReference>
<dbReference type="GO" id="GO:0036064">
    <property type="term" value="C:ciliary basal body"/>
    <property type="evidence" value="ECO:0007669"/>
    <property type="project" value="TreeGrafter"/>
</dbReference>
<dbReference type="GO" id="GO:0016020">
    <property type="term" value="C:membrane"/>
    <property type="evidence" value="ECO:0007669"/>
    <property type="project" value="TreeGrafter"/>
</dbReference>
<dbReference type="EMBL" id="JAXCGZ010007593">
    <property type="protein sequence ID" value="KAK7079057.1"/>
    <property type="molecule type" value="Genomic_DNA"/>
</dbReference>
<dbReference type="AlphaFoldDB" id="A0AAN9ACD5"/>
<dbReference type="InterPro" id="IPR016616">
    <property type="entry name" value="Bardet-Biedl_syndrome_2_prot"/>
</dbReference>
<protein>
    <submittedName>
        <fullName evidence="3">Bardet-Biedl syndrome 2 protein</fullName>
    </submittedName>
</protein>
<feature type="domain" description="BBS2 C-terminal helix bundle" evidence="1">
    <location>
        <begin position="50"/>
        <end position="76"/>
    </location>
</feature>
<dbReference type="Proteomes" id="UP001381693">
    <property type="component" value="Unassembled WGS sequence"/>
</dbReference>
<evidence type="ECO:0000313" key="3">
    <source>
        <dbReference type="EMBL" id="KAK7079057.1"/>
    </source>
</evidence>
<keyword evidence="4" id="KW-1185">Reference proteome</keyword>
<proteinExistence type="predicted"/>
<dbReference type="GO" id="GO:0043005">
    <property type="term" value="C:neuron projection"/>
    <property type="evidence" value="ECO:0007669"/>
    <property type="project" value="TreeGrafter"/>
</dbReference>
<reference evidence="3 4" key="1">
    <citation type="submission" date="2023-11" db="EMBL/GenBank/DDBJ databases">
        <title>Halocaridina rubra genome assembly.</title>
        <authorList>
            <person name="Smith C."/>
        </authorList>
    </citation>
    <scope>NUCLEOTIDE SEQUENCE [LARGE SCALE GENOMIC DNA]</scope>
    <source>
        <strain evidence="3">EP-1</strain>
        <tissue evidence="3">Whole</tissue>
    </source>
</reference>
<dbReference type="InterPro" id="IPR055381">
    <property type="entry name" value="BBS2_CtH_dom"/>
</dbReference>
<dbReference type="Pfam" id="PF23353">
    <property type="entry name" value="BBS2_hp"/>
    <property type="match status" value="1"/>
</dbReference>
<evidence type="ECO:0000313" key="4">
    <source>
        <dbReference type="Proteomes" id="UP001381693"/>
    </source>
</evidence>
<sequence>MRQWYAELYNINKDLINGYKIRCNNHQELLTCLKQVNQTIQKAGRLRVGKSKTAVISACRQAIKSNNIGALTKIIRSGNA</sequence>
<dbReference type="Pfam" id="PF23351">
    <property type="entry name" value="BBS2_CtH"/>
    <property type="match status" value="1"/>
</dbReference>
<dbReference type="GO" id="GO:1905515">
    <property type="term" value="P:non-motile cilium assembly"/>
    <property type="evidence" value="ECO:0007669"/>
    <property type="project" value="InterPro"/>
</dbReference>
<dbReference type="GO" id="GO:0031514">
    <property type="term" value="C:motile cilium"/>
    <property type="evidence" value="ECO:0007669"/>
    <property type="project" value="TreeGrafter"/>
</dbReference>
<evidence type="ECO:0000259" key="1">
    <source>
        <dbReference type="Pfam" id="PF23351"/>
    </source>
</evidence>
<gene>
    <name evidence="3" type="primary">BBS2_1</name>
    <name evidence="3" type="ORF">SK128_003326</name>
</gene>
<dbReference type="GO" id="GO:0034464">
    <property type="term" value="C:BBSome"/>
    <property type="evidence" value="ECO:0007669"/>
    <property type="project" value="InterPro"/>
</dbReference>
<dbReference type="PANTHER" id="PTHR32465">
    <property type="entry name" value="BARDET-BIEDL SYNDROME 2 PROTEIN"/>
    <property type="match status" value="1"/>
</dbReference>
<comment type="caution">
    <text evidence="3">The sequence shown here is derived from an EMBL/GenBank/DDBJ whole genome shotgun (WGS) entry which is preliminary data.</text>
</comment>
<feature type="domain" description="BBS2 hairpin" evidence="2">
    <location>
        <begin position="1"/>
        <end position="45"/>
    </location>
</feature>
<accession>A0AAN9ACD5</accession>
<name>A0AAN9ACD5_HALRR</name>
<organism evidence="3 4">
    <name type="scientific">Halocaridina rubra</name>
    <name type="common">Hawaiian red shrimp</name>
    <dbReference type="NCBI Taxonomy" id="373956"/>
    <lineage>
        <taxon>Eukaryota</taxon>
        <taxon>Metazoa</taxon>
        <taxon>Ecdysozoa</taxon>
        <taxon>Arthropoda</taxon>
        <taxon>Crustacea</taxon>
        <taxon>Multicrustacea</taxon>
        <taxon>Malacostraca</taxon>
        <taxon>Eumalacostraca</taxon>
        <taxon>Eucarida</taxon>
        <taxon>Decapoda</taxon>
        <taxon>Pleocyemata</taxon>
        <taxon>Caridea</taxon>
        <taxon>Atyoidea</taxon>
        <taxon>Atyidae</taxon>
        <taxon>Halocaridina</taxon>
    </lineage>
</organism>